<evidence type="ECO:0000313" key="11">
    <source>
        <dbReference type="Proteomes" id="UP001220610"/>
    </source>
</evidence>
<dbReference type="CDD" id="cd00331">
    <property type="entry name" value="IGPS"/>
    <property type="match status" value="1"/>
</dbReference>
<keyword evidence="8 10" id="KW-0456">Lyase</keyword>
<dbReference type="AlphaFoldDB" id="A0AAJ5WQM8"/>
<sequence>MNTLLERTKQQRTEQRTTITNRTMNILDTIIAQKELEVAERKALTPQEALEKQAGFARPVLSLKQFLLDPARTGIIAEFKRKSPSKGIINGDADVVTVTSAYARYGASGLSVLTDTEFFGGSTKDLVLARVNNIPILRKDFIIDEYQITEARAMGADVILLIAACLTPAVVKRLAAFANSLGLEVLLELHDEEELEHICPETGLVGINNRNLKTFTVDIDRSLRMAEQLPAGKVKIAESGISDPATIRLFRENGFHGFLVGENFMKSPDPGKAFADFVDQLS</sequence>
<accession>A0AAJ5WQM8</accession>
<dbReference type="PANTHER" id="PTHR22854">
    <property type="entry name" value="TRYPTOPHAN BIOSYNTHESIS PROTEIN"/>
    <property type="match status" value="1"/>
</dbReference>
<organism evidence="10 11">
    <name type="scientific">Candidatus Pseudobacter hemicellulosilyticus</name>
    <dbReference type="NCBI Taxonomy" id="3121375"/>
    <lineage>
        <taxon>Bacteria</taxon>
        <taxon>Pseudomonadati</taxon>
        <taxon>Bacteroidota</taxon>
        <taxon>Chitinophagia</taxon>
        <taxon>Chitinophagales</taxon>
        <taxon>Chitinophagaceae</taxon>
        <taxon>Pseudobacter</taxon>
    </lineage>
</organism>
<dbReference type="Pfam" id="PF00218">
    <property type="entry name" value="IGPS"/>
    <property type="match status" value="1"/>
</dbReference>
<dbReference type="GO" id="GO:0004640">
    <property type="term" value="F:phosphoribosylanthranilate isomerase activity"/>
    <property type="evidence" value="ECO:0007669"/>
    <property type="project" value="TreeGrafter"/>
</dbReference>
<dbReference type="InterPro" id="IPR045186">
    <property type="entry name" value="Indole-3-glycerol_P_synth"/>
</dbReference>
<dbReference type="EC" id="4.1.1.48" evidence="3"/>
<dbReference type="EMBL" id="CP119311">
    <property type="protein sequence ID" value="WEK35131.1"/>
    <property type="molecule type" value="Genomic_DNA"/>
</dbReference>
<dbReference type="Proteomes" id="UP001220610">
    <property type="component" value="Chromosome"/>
</dbReference>
<evidence type="ECO:0000256" key="8">
    <source>
        <dbReference type="ARBA" id="ARBA00023239"/>
    </source>
</evidence>
<reference evidence="10" key="1">
    <citation type="submission" date="2023-03" db="EMBL/GenBank/DDBJ databases">
        <title>Andean soil-derived lignocellulolytic bacterial consortium as a source of novel taxa and putative plastic-active enzymes.</title>
        <authorList>
            <person name="Diaz-Garcia L."/>
            <person name="Chuvochina M."/>
            <person name="Feuerriegel G."/>
            <person name="Bunk B."/>
            <person name="Sproer C."/>
            <person name="Streit W.R."/>
            <person name="Rodriguez L.M."/>
            <person name="Overmann J."/>
            <person name="Jimenez D.J."/>
        </authorList>
    </citation>
    <scope>NUCLEOTIDE SEQUENCE</scope>
    <source>
        <strain evidence="10">MAG 7</strain>
    </source>
</reference>
<dbReference type="NCBIfam" id="NF001377">
    <property type="entry name" value="PRK00278.2-4"/>
    <property type="match status" value="1"/>
</dbReference>
<evidence type="ECO:0000256" key="5">
    <source>
        <dbReference type="ARBA" id="ARBA00022793"/>
    </source>
</evidence>
<protein>
    <recommendedName>
        <fullName evidence="3">indole-3-glycerol-phosphate synthase</fullName>
        <ecNumber evidence="3">4.1.1.48</ecNumber>
    </recommendedName>
</protein>
<evidence type="ECO:0000256" key="3">
    <source>
        <dbReference type="ARBA" id="ARBA00012362"/>
    </source>
</evidence>
<gene>
    <name evidence="10" type="primary">trpC</name>
    <name evidence="10" type="ORF">P0Y53_21790</name>
</gene>
<dbReference type="PANTHER" id="PTHR22854:SF2">
    <property type="entry name" value="INDOLE-3-GLYCEROL-PHOSPHATE SYNTHASE"/>
    <property type="match status" value="1"/>
</dbReference>
<evidence type="ECO:0000256" key="7">
    <source>
        <dbReference type="ARBA" id="ARBA00023141"/>
    </source>
</evidence>
<keyword evidence="7" id="KW-0057">Aromatic amino acid biosynthesis</keyword>
<proteinExistence type="predicted"/>
<evidence type="ECO:0000259" key="9">
    <source>
        <dbReference type="Pfam" id="PF00218"/>
    </source>
</evidence>
<dbReference type="InterPro" id="IPR011060">
    <property type="entry name" value="RibuloseP-bd_barrel"/>
</dbReference>
<dbReference type="Gene3D" id="3.20.20.70">
    <property type="entry name" value="Aldolase class I"/>
    <property type="match status" value="1"/>
</dbReference>
<dbReference type="SUPFAM" id="SSF51366">
    <property type="entry name" value="Ribulose-phoshate binding barrel"/>
    <property type="match status" value="1"/>
</dbReference>
<evidence type="ECO:0000256" key="1">
    <source>
        <dbReference type="ARBA" id="ARBA00001633"/>
    </source>
</evidence>
<dbReference type="PROSITE" id="PS00614">
    <property type="entry name" value="IGPS"/>
    <property type="match status" value="1"/>
</dbReference>
<evidence type="ECO:0000256" key="4">
    <source>
        <dbReference type="ARBA" id="ARBA00022605"/>
    </source>
</evidence>
<name>A0AAJ5WQM8_9BACT</name>
<evidence type="ECO:0000313" key="10">
    <source>
        <dbReference type="EMBL" id="WEK35131.1"/>
    </source>
</evidence>
<dbReference type="FunFam" id="3.20.20.70:FF:000024">
    <property type="entry name" value="Indole-3-glycerol phosphate synthase"/>
    <property type="match status" value="1"/>
</dbReference>
<dbReference type="GO" id="GO:0004425">
    <property type="term" value="F:indole-3-glycerol-phosphate synthase activity"/>
    <property type="evidence" value="ECO:0007669"/>
    <property type="project" value="UniProtKB-EC"/>
</dbReference>
<evidence type="ECO:0000256" key="6">
    <source>
        <dbReference type="ARBA" id="ARBA00022822"/>
    </source>
</evidence>
<dbReference type="InterPro" id="IPR001468">
    <property type="entry name" value="Indole-3-GlycerolPSynthase_CS"/>
</dbReference>
<comment type="pathway">
    <text evidence="2">Amino-acid biosynthesis; L-tryptophan biosynthesis; L-tryptophan from chorismate: step 4/5.</text>
</comment>
<comment type="catalytic activity">
    <reaction evidence="1">
        <text>1-(2-carboxyphenylamino)-1-deoxy-D-ribulose 5-phosphate + H(+) = (1S,2R)-1-C-(indol-3-yl)glycerol 3-phosphate + CO2 + H2O</text>
        <dbReference type="Rhea" id="RHEA:23476"/>
        <dbReference type="ChEBI" id="CHEBI:15377"/>
        <dbReference type="ChEBI" id="CHEBI:15378"/>
        <dbReference type="ChEBI" id="CHEBI:16526"/>
        <dbReference type="ChEBI" id="CHEBI:58613"/>
        <dbReference type="ChEBI" id="CHEBI:58866"/>
        <dbReference type="EC" id="4.1.1.48"/>
    </reaction>
</comment>
<keyword evidence="4" id="KW-0028">Amino-acid biosynthesis</keyword>
<feature type="domain" description="Indole-3-glycerol phosphate synthase" evidence="9">
    <location>
        <begin position="27"/>
        <end position="274"/>
    </location>
</feature>
<dbReference type="GO" id="GO:0000162">
    <property type="term" value="P:L-tryptophan biosynthetic process"/>
    <property type="evidence" value="ECO:0007669"/>
    <property type="project" value="UniProtKB-KW"/>
</dbReference>
<keyword evidence="5" id="KW-0210">Decarboxylase</keyword>
<dbReference type="InterPro" id="IPR013785">
    <property type="entry name" value="Aldolase_TIM"/>
</dbReference>
<evidence type="ECO:0000256" key="2">
    <source>
        <dbReference type="ARBA" id="ARBA00004696"/>
    </source>
</evidence>
<dbReference type="InterPro" id="IPR013798">
    <property type="entry name" value="Indole-3-glycerol_P_synth_dom"/>
</dbReference>
<keyword evidence="6" id="KW-0822">Tryptophan biosynthesis</keyword>